<organism evidence="2 3">
    <name type="scientific">Catenaria anguillulae PL171</name>
    <dbReference type="NCBI Taxonomy" id="765915"/>
    <lineage>
        <taxon>Eukaryota</taxon>
        <taxon>Fungi</taxon>
        <taxon>Fungi incertae sedis</taxon>
        <taxon>Blastocladiomycota</taxon>
        <taxon>Blastocladiomycetes</taxon>
        <taxon>Blastocladiales</taxon>
        <taxon>Catenariaceae</taxon>
        <taxon>Catenaria</taxon>
    </lineage>
</organism>
<feature type="region of interest" description="Disordered" evidence="1">
    <location>
        <begin position="21"/>
        <end position="50"/>
    </location>
</feature>
<evidence type="ECO:0000313" key="3">
    <source>
        <dbReference type="Proteomes" id="UP000193411"/>
    </source>
</evidence>
<keyword evidence="3" id="KW-1185">Reference proteome</keyword>
<protein>
    <submittedName>
        <fullName evidence="2">Uncharacterized protein</fullName>
    </submittedName>
</protein>
<dbReference type="AlphaFoldDB" id="A0A1Y2HW60"/>
<dbReference type="Proteomes" id="UP000193411">
    <property type="component" value="Unassembled WGS sequence"/>
</dbReference>
<reference evidence="2 3" key="1">
    <citation type="submission" date="2016-07" db="EMBL/GenBank/DDBJ databases">
        <title>Pervasive Adenine N6-methylation of Active Genes in Fungi.</title>
        <authorList>
            <consortium name="DOE Joint Genome Institute"/>
            <person name="Mondo S.J."/>
            <person name="Dannebaum R.O."/>
            <person name="Kuo R.C."/>
            <person name="Labutti K."/>
            <person name="Haridas S."/>
            <person name="Kuo A."/>
            <person name="Salamov A."/>
            <person name="Ahrendt S.R."/>
            <person name="Lipzen A."/>
            <person name="Sullivan W."/>
            <person name="Andreopoulos W.B."/>
            <person name="Clum A."/>
            <person name="Lindquist E."/>
            <person name="Daum C."/>
            <person name="Ramamoorthy G.K."/>
            <person name="Gryganskyi A."/>
            <person name="Culley D."/>
            <person name="Magnuson J.K."/>
            <person name="James T.Y."/>
            <person name="O'Malley M.A."/>
            <person name="Stajich J.E."/>
            <person name="Spatafora J.W."/>
            <person name="Visel A."/>
            <person name="Grigoriev I.V."/>
        </authorList>
    </citation>
    <scope>NUCLEOTIDE SEQUENCE [LARGE SCALE GENOMIC DNA]</scope>
    <source>
        <strain evidence="2 3">PL171</strain>
    </source>
</reference>
<accession>A0A1Y2HW60</accession>
<sequence>MPVKVAAHEVELARFSRGSRCDLSGSKQGYGEKREKMHHGDDDDDVDVGD</sequence>
<feature type="compositionally biased region" description="Basic and acidic residues" evidence="1">
    <location>
        <begin position="30"/>
        <end position="41"/>
    </location>
</feature>
<gene>
    <name evidence="2" type="ORF">BCR44DRAFT_1428847</name>
</gene>
<evidence type="ECO:0000313" key="2">
    <source>
        <dbReference type="EMBL" id="ORZ38184.1"/>
    </source>
</evidence>
<proteinExistence type="predicted"/>
<comment type="caution">
    <text evidence="2">The sequence shown here is derived from an EMBL/GenBank/DDBJ whole genome shotgun (WGS) entry which is preliminary data.</text>
</comment>
<dbReference type="EMBL" id="MCFL01000009">
    <property type="protein sequence ID" value="ORZ38184.1"/>
    <property type="molecule type" value="Genomic_DNA"/>
</dbReference>
<name>A0A1Y2HW60_9FUNG</name>
<evidence type="ECO:0000256" key="1">
    <source>
        <dbReference type="SAM" id="MobiDB-lite"/>
    </source>
</evidence>